<evidence type="ECO:0000256" key="1">
    <source>
        <dbReference type="ARBA" id="ARBA00022801"/>
    </source>
</evidence>
<comment type="caution">
    <text evidence="4">The sequence shown here is derived from an EMBL/GenBank/DDBJ whole genome shotgun (WGS) entry which is preliminary data.</text>
</comment>
<accession>A0ABN2K681</accession>
<dbReference type="PANTHER" id="PTHR21174">
    <property type="match status" value="1"/>
</dbReference>
<dbReference type="Gene3D" id="3.90.79.10">
    <property type="entry name" value="Nucleoside Triphosphate Pyrophosphohydrolase"/>
    <property type="match status" value="1"/>
</dbReference>
<dbReference type="PANTHER" id="PTHR21174:SF0">
    <property type="entry name" value="HD PHOSPHOHYDROLASE FAMILY PROTEIN-RELATED"/>
    <property type="match status" value="1"/>
</dbReference>
<dbReference type="Pfam" id="PF13223">
    <property type="entry name" value="DUF4031"/>
    <property type="match status" value="1"/>
</dbReference>
<keyword evidence="1" id="KW-0378">Hydrolase</keyword>
<feature type="domain" description="Nudix hydrolase" evidence="3">
    <location>
        <begin position="310"/>
        <end position="437"/>
    </location>
</feature>
<dbReference type="CDD" id="cd04690">
    <property type="entry name" value="NUDIX_Hydrolase"/>
    <property type="match status" value="1"/>
</dbReference>
<gene>
    <name evidence="4" type="ORF">GCM10009767_05030</name>
</gene>
<evidence type="ECO:0000256" key="2">
    <source>
        <dbReference type="SAM" id="MobiDB-lite"/>
    </source>
</evidence>
<dbReference type="InterPro" id="IPR000086">
    <property type="entry name" value="NUDIX_hydrolase_dom"/>
</dbReference>
<name>A0ABN2K681_9MICC</name>
<keyword evidence="5" id="KW-1185">Reference proteome</keyword>
<evidence type="ECO:0000259" key="3">
    <source>
        <dbReference type="PROSITE" id="PS51462"/>
    </source>
</evidence>
<dbReference type="PROSITE" id="PS00893">
    <property type="entry name" value="NUDIX_BOX"/>
    <property type="match status" value="1"/>
</dbReference>
<dbReference type="RefSeq" id="WP_344119531.1">
    <property type="nucleotide sequence ID" value="NZ_BAAAOA010000007.1"/>
</dbReference>
<sequence length="463" mass="50088">MPVYIDPPLWPAHGTHFSHLVSDTSYEELHEFADRLGVDRRAFDRDHYDVRESQYHAAVAAGALPVDGRQLTRVLVRSGLRVPARARPDRIARVLLRRWTTRFPAHPALGEQLVDRWSEPHRHHHGPAHLLAVLEAVDVLRPGAGLGPARSEALVLAAWFHDAVYRGRPGADERESAELARTLLGAAGFSEPLVAEVQRLVLLTLGHRVVDEDTAGAVLLDADLSVLGADPAAYAAYAAGVRKEYAHVPGPVFAQARLRVLEDLRARQPLFRTPEARRRWGPAAARNLEDEIGRLRAAAAEPSADPPADAEVLTITAVCLRDDDGALLTVRKRGTERFMLVGGKLDPGESAASAAVRETAEEVGLRLDTAQLSPLGVFEAAAANEAGAWVRCTVFTAPLTGRPVPLAEIEELRWQPVDEGSLGALPADLAPLLREHVIPALRRAPEGPRSGPRRTASGGAGSR</sequence>
<dbReference type="Pfam" id="PF00293">
    <property type="entry name" value="NUDIX"/>
    <property type="match status" value="1"/>
</dbReference>
<dbReference type="Proteomes" id="UP001501204">
    <property type="component" value="Unassembled WGS sequence"/>
</dbReference>
<dbReference type="InterPro" id="IPR015797">
    <property type="entry name" value="NUDIX_hydrolase-like_dom_sf"/>
</dbReference>
<reference evidence="4 5" key="1">
    <citation type="journal article" date="2019" name="Int. J. Syst. Evol. Microbiol.">
        <title>The Global Catalogue of Microorganisms (GCM) 10K type strain sequencing project: providing services to taxonomists for standard genome sequencing and annotation.</title>
        <authorList>
            <consortium name="The Broad Institute Genomics Platform"/>
            <consortium name="The Broad Institute Genome Sequencing Center for Infectious Disease"/>
            <person name="Wu L."/>
            <person name="Ma J."/>
        </authorList>
    </citation>
    <scope>NUCLEOTIDE SEQUENCE [LARGE SCALE GENOMIC DNA]</scope>
    <source>
        <strain evidence="4 5">JCM 14735</strain>
    </source>
</reference>
<proteinExistence type="predicted"/>
<dbReference type="SUPFAM" id="SSF109604">
    <property type="entry name" value="HD-domain/PDEase-like"/>
    <property type="match status" value="1"/>
</dbReference>
<protein>
    <recommendedName>
        <fullName evidence="3">Nudix hydrolase domain-containing protein</fullName>
    </recommendedName>
</protein>
<organism evidence="4 5">
    <name type="scientific">Kocuria aegyptia</name>
    <dbReference type="NCBI Taxonomy" id="330943"/>
    <lineage>
        <taxon>Bacteria</taxon>
        <taxon>Bacillati</taxon>
        <taxon>Actinomycetota</taxon>
        <taxon>Actinomycetes</taxon>
        <taxon>Micrococcales</taxon>
        <taxon>Micrococcaceae</taxon>
        <taxon>Kocuria</taxon>
    </lineage>
</organism>
<dbReference type="InterPro" id="IPR020084">
    <property type="entry name" value="NUDIX_hydrolase_CS"/>
</dbReference>
<evidence type="ECO:0000313" key="4">
    <source>
        <dbReference type="EMBL" id="GAA1749212.1"/>
    </source>
</evidence>
<dbReference type="Gene3D" id="1.10.3210.10">
    <property type="entry name" value="Hypothetical protein af1432"/>
    <property type="match status" value="1"/>
</dbReference>
<dbReference type="InterPro" id="IPR025109">
    <property type="entry name" value="DUF4031"/>
</dbReference>
<evidence type="ECO:0000313" key="5">
    <source>
        <dbReference type="Proteomes" id="UP001501204"/>
    </source>
</evidence>
<dbReference type="SUPFAM" id="SSF55811">
    <property type="entry name" value="Nudix"/>
    <property type="match status" value="1"/>
</dbReference>
<dbReference type="EMBL" id="BAAAOA010000007">
    <property type="protein sequence ID" value="GAA1749212.1"/>
    <property type="molecule type" value="Genomic_DNA"/>
</dbReference>
<feature type="region of interest" description="Disordered" evidence="2">
    <location>
        <begin position="440"/>
        <end position="463"/>
    </location>
</feature>
<dbReference type="InterPro" id="IPR009218">
    <property type="entry name" value="HD_phosphohydro"/>
</dbReference>
<dbReference type="PROSITE" id="PS51462">
    <property type="entry name" value="NUDIX"/>
    <property type="match status" value="1"/>
</dbReference>